<dbReference type="EMBL" id="GEDG01033639">
    <property type="protein sequence ID" value="JAP10154.1"/>
    <property type="molecule type" value="Transcribed_RNA"/>
</dbReference>
<protein>
    <submittedName>
        <fullName evidence="1">Putative ovule protein</fullName>
    </submittedName>
</protein>
<organism evidence="1">
    <name type="scientific">Solanum chacoense</name>
    <name type="common">Chaco potato</name>
    <dbReference type="NCBI Taxonomy" id="4108"/>
    <lineage>
        <taxon>Eukaryota</taxon>
        <taxon>Viridiplantae</taxon>
        <taxon>Streptophyta</taxon>
        <taxon>Embryophyta</taxon>
        <taxon>Tracheophyta</taxon>
        <taxon>Spermatophyta</taxon>
        <taxon>Magnoliopsida</taxon>
        <taxon>eudicotyledons</taxon>
        <taxon>Gunneridae</taxon>
        <taxon>Pentapetalae</taxon>
        <taxon>asterids</taxon>
        <taxon>lamiids</taxon>
        <taxon>Solanales</taxon>
        <taxon>Solanaceae</taxon>
        <taxon>Solanoideae</taxon>
        <taxon>Solaneae</taxon>
        <taxon>Solanum</taxon>
    </lineage>
</organism>
<name>A0A0V0GQF9_SOLCH</name>
<dbReference type="AlphaFoldDB" id="A0A0V0GQF9"/>
<accession>A0A0V0GQF9</accession>
<reference evidence="1" key="1">
    <citation type="submission" date="2015-12" db="EMBL/GenBank/DDBJ databases">
        <title>Gene expression during late stages of embryo sac development: a critical building block for successful pollen-pistil interactions.</title>
        <authorList>
            <person name="Liu Y."/>
            <person name="Joly V."/>
            <person name="Sabar M."/>
            <person name="Matton D.P."/>
        </authorList>
    </citation>
    <scope>NUCLEOTIDE SEQUENCE</scope>
</reference>
<evidence type="ECO:0000313" key="1">
    <source>
        <dbReference type="EMBL" id="JAP10154.1"/>
    </source>
</evidence>
<sequence length="89" mass="9983">MTVLGSEKHRCSNSSKIFMGACRILQKYCIFGVFDTGAAMFLESPCNIAEKKVCPGVQFSRTVLTNSSQWNENAEMFCINVSRSSFQRD</sequence>
<proteinExistence type="predicted"/>